<sequence>MDKYRTAAREILIPEIGYGLADELRRAGFWVQTVSDKPQAEDITLRRETADVALLDAVGNSDDFIQLLVDTAEDLRMEKHLRHTPLDGRGRGICAANNYILFIIYAKKKGEIE</sequence>
<organism evidence="1 2">
    <name type="scientific">Trapa incisa</name>
    <dbReference type="NCBI Taxonomy" id="236973"/>
    <lineage>
        <taxon>Eukaryota</taxon>
        <taxon>Viridiplantae</taxon>
        <taxon>Streptophyta</taxon>
        <taxon>Embryophyta</taxon>
        <taxon>Tracheophyta</taxon>
        <taxon>Spermatophyta</taxon>
        <taxon>Magnoliopsida</taxon>
        <taxon>eudicotyledons</taxon>
        <taxon>Gunneridae</taxon>
        <taxon>Pentapetalae</taxon>
        <taxon>rosids</taxon>
        <taxon>malvids</taxon>
        <taxon>Myrtales</taxon>
        <taxon>Lythraceae</taxon>
        <taxon>Trapa</taxon>
    </lineage>
</organism>
<proteinExistence type="predicted"/>
<dbReference type="Proteomes" id="UP001345219">
    <property type="component" value="Chromosome 16"/>
</dbReference>
<accession>A0AAN7JQG3</accession>
<protein>
    <submittedName>
        <fullName evidence="1">Uncharacterized protein</fullName>
    </submittedName>
</protein>
<dbReference type="EMBL" id="JAXIOK010000016">
    <property type="protein sequence ID" value="KAK4751761.1"/>
    <property type="molecule type" value="Genomic_DNA"/>
</dbReference>
<dbReference type="PANTHER" id="PTHR35744">
    <property type="entry name" value="C2H2-TYPE DOMAIN-CONTAINING PROTEIN"/>
    <property type="match status" value="1"/>
</dbReference>
<name>A0AAN7JQG3_9MYRT</name>
<dbReference type="AlphaFoldDB" id="A0AAN7JQG3"/>
<evidence type="ECO:0000313" key="1">
    <source>
        <dbReference type="EMBL" id="KAK4751761.1"/>
    </source>
</evidence>
<reference evidence="1 2" key="1">
    <citation type="journal article" date="2023" name="Hortic Res">
        <title>Pangenome of water caltrop reveals structural variations and asymmetric subgenome divergence after allopolyploidization.</title>
        <authorList>
            <person name="Zhang X."/>
            <person name="Chen Y."/>
            <person name="Wang L."/>
            <person name="Yuan Y."/>
            <person name="Fang M."/>
            <person name="Shi L."/>
            <person name="Lu R."/>
            <person name="Comes H.P."/>
            <person name="Ma Y."/>
            <person name="Chen Y."/>
            <person name="Huang G."/>
            <person name="Zhou Y."/>
            <person name="Zheng Z."/>
            <person name="Qiu Y."/>
        </authorList>
    </citation>
    <scope>NUCLEOTIDE SEQUENCE [LARGE SCALE GENOMIC DNA]</scope>
    <source>
        <tissue evidence="1">Roots</tissue>
    </source>
</reference>
<comment type="caution">
    <text evidence="1">The sequence shown here is derived from an EMBL/GenBank/DDBJ whole genome shotgun (WGS) entry which is preliminary data.</text>
</comment>
<dbReference type="PANTHER" id="PTHR35744:SF4">
    <property type="entry name" value="OS04G0464600 PROTEIN"/>
    <property type="match status" value="1"/>
</dbReference>
<gene>
    <name evidence="1" type="ORF">SAY87_020559</name>
</gene>
<keyword evidence="2" id="KW-1185">Reference proteome</keyword>
<evidence type="ECO:0000313" key="2">
    <source>
        <dbReference type="Proteomes" id="UP001345219"/>
    </source>
</evidence>